<dbReference type="InterPro" id="IPR036640">
    <property type="entry name" value="ABC1_TM_sf"/>
</dbReference>
<feature type="transmembrane region" description="Helical" evidence="5">
    <location>
        <begin position="48"/>
        <end position="67"/>
    </location>
</feature>
<dbReference type="Pfam" id="PF13748">
    <property type="entry name" value="ABC_membrane_3"/>
    <property type="match status" value="1"/>
</dbReference>
<feature type="transmembrane region" description="Helical" evidence="5">
    <location>
        <begin position="240"/>
        <end position="261"/>
    </location>
</feature>
<dbReference type="Gene3D" id="1.20.1560.10">
    <property type="entry name" value="ABC transporter type 1, transmembrane domain"/>
    <property type="match status" value="1"/>
</dbReference>
<feature type="transmembrane region" description="Helical" evidence="5">
    <location>
        <begin position="12"/>
        <end position="36"/>
    </location>
</feature>
<evidence type="ECO:0000256" key="3">
    <source>
        <dbReference type="ARBA" id="ARBA00022989"/>
    </source>
</evidence>
<name>A0ABV5ZB26_9GAMM</name>
<feature type="transmembrane region" description="Helical" evidence="5">
    <location>
        <begin position="208"/>
        <end position="228"/>
    </location>
</feature>
<dbReference type="SUPFAM" id="SSF90123">
    <property type="entry name" value="ABC transporter transmembrane region"/>
    <property type="match status" value="1"/>
</dbReference>
<dbReference type="Proteomes" id="UP001589628">
    <property type="component" value="Unassembled WGS sequence"/>
</dbReference>
<sequence length="283" mass="31111">MFSVASIGRSHRGVISLTWLMVLAENGLMVLLPLLIGNCIDDLLDGQSAGVINLGMLLLALVVLGVARRFYDTRVYGSIRVSLGIAVQQHLQGQALSSRNARLDMSRELVDFLENEVPPLLTAVIQIVAAIVILATFSPWLSLSAILAGGGMLLFYACVHQRFIRLNQLLNNQRERQVSVLASLSLTGLRVHLRKLRSREVRLSDTEALLYGLIFILLFGFVLTNLYLTAQLVEPSTGTVFAILSYSLEFVEAAVLLPITLQGLSRLAEISSRLQQVESLREA</sequence>
<protein>
    <submittedName>
        <fullName evidence="7">ABC transporter six-transmembrane domain-containing protein</fullName>
    </submittedName>
</protein>
<accession>A0ABV5ZB26</accession>
<comment type="subcellular location">
    <subcellularLocation>
        <location evidence="1">Cell membrane</location>
        <topology evidence="1">Multi-pass membrane protein</topology>
    </subcellularLocation>
</comment>
<keyword evidence="4 5" id="KW-0472">Membrane</keyword>
<dbReference type="InterPro" id="IPR011527">
    <property type="entry name" value="ABC1_TM_dom"/>
</dbReference>
<comment type="caution">
    <text evidence="7">The sequence shown here is derived from an EMBL/GenBank/DDBJ whole genome shotgun (WGS) entry which is preliminary data.</text>
</comment>
<feature type="transmembrane region" description="Helical" evidence="5">
    <location>
        <begin position="117"/>
        <end position="134"/>
    </location>
</feature>
<evidence type="ECO:0000256" key="1">
    <source>
        <dbReference type="ARBA" id="ARBA00004651"/>
    </source>
</evidence>
<evidence type="ECO:0000256" key="2">
    <source>
        <dbReference type="ARBA" id="ARBA00022692"/>
    </source>
</evidence>
<evidence type="ECO:0000256" key="5">
    <source>
        <dbReference type="SAM" id="Phobius"/>
    </source>
</evidence>
<evidence type="ECO:0000256" key="4">
    <source>
        <dbReference type="ARBA" id="ARBA00023136"/>
    </source>
</evidence>
<gene>
    <name evidence="7" type="ORF">ACFFLH_08555</name>
</gene>
<evidence type="ECO:0000259" key="6">
    <source>
        <dbReference type="PROSITE" id="PS50929"/>
    </source>
</evidence>
<evidence type="ECO:0000313" key="8">
    <source>
        <dbReference type="Proteomes" id="UP001589628"/>
    </source>
</evidence>
<dbReference type="EMBL" id="JBHLZN010000002">
    <property type="protein sequence ID" value="MFB9886458.1"/>
    <property type="molecule type" value="Genomic_DNA"/>
</dbReference>
<dbReference type="PROSITE" id="PS50929">
    <property type="entry name" value="ABC_TM1F"/>
    <property type="match status" value="1"/>
</dbReference>
<feature type="transmembrane region" description="Helical" evidence="5">
    <location>
        <begin position="140"/>
        <end position="159"/>
    </location>
</feature>
<keyword evidence="8" id="KW-1185">Reference proteome</keyword>
<dbReference type="RefSeq" id="WP_035460551.1">
    <property type="nucleotide sequence ID" value="NZ_JBHLZN010000002.1"/>
</dbReference>
<proteinExistence type="predicted"/>
<keyword evidence="2 5" id="KW-0812">Transmembrane</keyword>
<feature type="domain" description="ABC transmembrane type-1" evidence="6">
    <location>
        <begin position="20"/>
        <end position="266"/>
    </location>
</feature>
<keyword evidence="3 5" id="KW-1133">Transmembrane helix</keyword>
<evidence type="ECO:0000313" key="7">
    <source>
        <dbReference type="EMBL" id="MFB9886458.1"/>
    </source>
</evidence>
<reference evidence="7 8" key="1">
    <citation type="submission" date="2024-09" db="EMBL/GenBank/DDBJ databases">
        <authorList>
            <person name="Sun Q."/>
            <person name="Mori K."/>
        </authorList>
    </citation>
    <scope>NUCLEOTIDE SEQUENCE [LARGE SCALE GENOMIC DNA]</scope>
    <source>
        <strain evidence="7 8">ATCC 51285</strain>
    </source>
</reference>
<organism evidence="7 8">
    <name type="scientific">Balneatrix alpica</name>
    <dbReference type="NCBI Taxonomy" id="75684"/>
    <lineage>
        <taxon>Bacteria</taxon>
        <taxon>Pseudomonadati</taxon>
        <taxon>Pseudomonadota</taxon>
        <taxon>Gammaproteobacteria</taxon>
        <taxon>Oceanospirillales</taxon>
        <taxon>Balneatrichaceae</taxon>
        <taxon>Balneatrix</taxon>
    </lineage>
</organism>